<dbReference type="SUPFAM" id="SSF52200">
    <property type="entry name" value="Toll/Interleukin receptor TIR domain"/>
    <property type="match status" value="1"/>
</dbReference>
<dbReference type="RefSeq" id="WP_369753744.1">
    <property type="nucleotide sequence ID" value="NZ_CP165625.1"/>
</dbReference>
<dbReference type="GO" id="GO:0007165">
    <property type="term" value="P:signal transduction"/>
    <property type="evidence" value="ECO:0007669"/>
    <property type="project" value="InterPro"/>
</dbReference>
<organism evidence="2">
    <name type="scientific">Flavobacterium sp. WC2409</name>
    <dbReference type="NCBI Taxonomy" id="3234139"/>
    <lineage>
        <taxon>Bacteria</taxon>
        <taxon>Pseudomonadati</taxon>
        <taxon>Bacteroidota</taxon>
        <taxon>Flavobacteriia</taxon>
        <taxon>Flavobacteriales</taxon>
        <taxon>Flavobacteriaceae</taxon>
        <taxon>Flavobacterium</taxon>
    </lineage>
</organism>
<evidence type="ECO:0000259" key="1">
    <source>
        <dbReference type="PROSITE" id="PS50104"/>
    </source>
</evidence>
<sequence length="386" mass="45516">MFKYQLIILGTIKPFVESVISLYYEKIEELKLQKEFYEIYFKDSLNSYKGNQPAFILYIGNENGDFVDLPEIENLLNEGNIVLPIFFNSFGIEIPKILSNQNGLKYSDYDQDKIVNLILESFGKLRSSRKVFISYKRNESTSVAIQLYETLEKNNFDVFLDTHSIKQGEPFQDELWHRMTDCDVILLLNTPRFLESEWCEKEIAEASVKQIGIIQAIWPNHRLERMAEVCYPYQLLNSNFENGIYDNKNTSKLNDETVNNLVKQVESIRARNLASRQDNLITEFLNTARKYGKKVNIQPERFITEEIEGNKRRIFIPSVGIPQSFDCNTSSKLKKEISEYSVKEVYLIYDDIRIREKWLNHLSYLNEYLDVKTIKKQEFDIWLQKN</sequence>
<dbReference type="InterPro" id="IPR000157">
    <property type="entry name" value="TIR_dom"/>
</dbReference>
<feature type="domain" description="TIR" evidence="1">
    <location>
        <begin position="127"/>
        <end position="265"/>
    </location>
</feature>
<proteinExistence type="predicted"/>
<dbReference type="InterPro" id="IPR035897">
    <property type="entry name" value="Toll_tir_struct_dom_sf"/>
</dbReference>
<reference evidence="2" key="1">
    <citation type="submission" date="2024-07" db="EMBL/GenBank/DDBJ databases">
        <authorList>
            <person name="Biller S.J."/>
        </authorList>
    </citation>
    <scope>NUCLEOTIDE SEQUENCE</scope>
    <source>
        <strain evidence="2">WC2409</strain>
    </source>
</reference>
<dbReference type="Pfam" id="PF13676">
    <property type="entry name" value="TIR_2"/>
    <property type="match status" value="1"/>
</dbReference>
<keyword evidence="2" id="KW-0675">Receptor</keyword>
<dbReference type="Gene3D" id="3.40.50.10140">
    <property type="entry name" value="Toll/interleukin-1 receptor homology (TIR) domain"/>
    <property type="match status" value="1"/>
</dbReference>
<dbReference type="PROSITE" id="PS50104">
    <property type="entry name" value="TIR"/>
    <property type="match status" value="1"/>
</dbReference>
<accession>A0AB39W813</accession>
<dbReference type="AlphaFoldDB" id="A0AB39W813"/>
<dbReference type="EMBL" id="CP165625">
    <property type="protein sequence ID" value="XDU96611.1"/>
    <property type="molecule type" value="Genomic_DNA"/>
</dbReference>
<evidence type="ECO:0000313" key="2">
    <source>
        <dbReference type="EMBL" id="XDU96611.1"/>
    </source>
</evidence>
<gene>
    <name evidence="2" type="ORF">AB3G34_05725</name>
</gene>
<protein>
    <submittedName>
        <fullName evidence="2">Toll/interleukin-1 receptor domain-containing protein</fullName>
    </submittedName>
</protein>
<name>A0AB39W813_9FLAO</name>